<dbReference type="Proteomes" id="UP000243579">
    <property type="component" value="Unassembled WGS sequence"/>
</dbReference>
<keyword evidence="2" id="KW-1185">Reference proteome</keyword>
<proteinExistence type="predicted"/>
<sequence>MSDSSSRVEVLPAPGILPIFRRRPEEIPNDEPEPVASPKWLVNESNKKDAKPLTPAVAETLYLTSSHTPQEIARVGILLASTGLPIPAVNTVLDQAGCVLVYDSETAANEGEYAPADVEYLRFTVPSVGHTALEARCIALVLECTSHDQGWASETQELNGTFNGCYSWVEYQVAAPDGTLTVPRTVACLNMRADSNFRHYVQYVTDAAVLAALTPGATVSLHLRAEFGGWANYARYGRIAVVYAAGLSEDSM</sequence>
<comment type="caution">
    <text evidence="1">The sequence shown here is derived from an EMBL/GenBank/DDBJ whole genome shotgun (WGS) entry which is preliminary data.</text>
</comment>
<reference evidence="1 2" key="1">
    <citation type="journal article" date="2014" name="Genome Biol. Evol.">
        <title>The secreted proteins of Achlya hypogyna and Thraustotheca clavata identify the ancestral oomycete secretome and reveal gene acquisitions by horizontal gene transfer.</title>
        <authorList>
            <person name="Misner I."/>
            <person name="Blouin N."/>
            <person name="Leonard G."/>
            <person name="Richards T.A."/>
            <person name="Lane C.E."/>
        </authorList>
    </citation>
    <scope>NUCLEOTIDE SEQUENCE [LARGE SCALE GENOMIC DNA]</scope>
    <source>
        <strain evidence="1 2">ATCC 48635</strain>
    </source>
</reference>
<evidence type="ECO:0000313" key="2">
    <source>
        <dbReference type="Proteomes" id="UP000243579"/>
    </source>
</evidence>
<accession>A0A1V9Z0R7</accession>
<evidence type="ECO:0000313" key="1">
    <source>
        <dbReference type="EMBL" id="OQR91629.1"/>
    </source>
</evidence>
<dbReference type="STRING" id="1202772.A0A1V9Z0R7"/>
<name>A0A1V9Z0R7_ACHHY</name>
<gene>
    <name evidence="1" type="ORF">ACHHYP_04525</name>
</gene>
<organism evidence="1 2">
    <name type="scientific">Achlya hypogyna</name>
    <name type="common">Oomycete</name>
    <name type="synonym">Protoachlya hypogyna</name>
    <dbReference type="NCBI Taxonomy" id="1202772"/>
    <lineage>
        <taxon>Eukaryota</taxon>
        <taxon>Sar</taxon>
        <taxon>Stramenopiles</taxon>
        <taxon>Oomycota</taxon>
        <taxon>Saprolegniomycetes</taxon>
        <taxon>Saprolegniales</taxon>
        <taxon>Achlyaceae</taxon>
        <taxon>Achlya</taxon>
    </lineage>
</organism>
<protein>
    <submittedName>
        <fullName evidence="1">Uncharacterized protein</fullName>
    </submittedName>
</protein>
<dbReference type="OrthoDB" id="66095at2759"/>
<dbReference type="AlphaFoldDB" id="A0A1V9Z0R7"/>
<dbReference type="EMBL" id="JNBR01000513">
    <property type="protein sequence ID" value="OQR91629.1"/>
    <property type="molecule type" value="Genomic_DNA"/>
</dbReference>